<feature type="region of interest" description="Disordered" evidence="1">
    <location>
        <begin position="40"/>
        <end position="74"/>
    </location>
</feature>
<organism evidence="2 3">
    <name type="scientific">Candida oxycetoniae</name>
    <dbReference type="NCBI Taxonomy" id="497107"/>
    <lineage>
        <taxon>Eukaryota</taxon>
        <taxon>Fungi</taxon>
        <taxon>Dikarya</taxon>
        <taxon>Ascomycota</taxon>
        <taxon>Saccharomycotina</taxon>
        <taxon>Pichiomycetes</taxon>
        <taxon>Debaryomycetaceae</taxon>
        <taxon>Candida/Lodderomyces clade</taxon>
        <taxon>Candida</taxon>
    </lineage>
</organism>
<proteinExistence type="predicted"/>
<dbReference type="EMBL" id="JAHUZD010000024">
    <property type="protein sequence ID" value="KAI3406288.1"/>
    <property type="molecule type" value="Genomic_DNA"/>
</dbReference>
<evidence type="ECO:0000313" key="2">
    <source>
        <dbReference type="EMBL" id="KAI3406288.1"/>
    </source>
</evidence>
<dbReference type="RefSeq" id="XP_049182033.1">
    <property type="nucleotide sequence ID" value="XM_049326712.1"/>
</dbReference>
<dbReference type="GeneID" id="73378385"/>
<name>A0AAI9T007_9ASCO</name>
<accession>A0AAI9T007</accession>
<evidence type="ECO:0000256" key="1">
    <source>
        <dbReference type="SAM" id="MobiDB-lite"/>
    </source>
</evidence>
<feature type="compositionally biased region" description="Polar residues" evidence="1">
    <location>
        <begin position="58"/>
        <end position="74"/>
    </location>
</feature>
<comment type="caution">
    <text evidence="2">The sequence shown here is derived from an EMBL/GenBank/DDBJ whole genome shotgun (WGS) entry which is preliminary data.</text>
</comment>
<feature type="compositionally biased region" description="Basic and acidic residues" evidence="1">
    <location>
        <begin position="47"/>
        <end position="57"/>
    </location>
</feature>
<keyword evidence="3" id="KW-1185">Reference proteome</keyword>
<sequence>MDGLLQKGKEFASSGKITGEDVQDAYKQFSKGGDFQTNAKAAYSEYQENHKNDKKESGSVSTNSESAKSTSESK</sequence>
<dbReference type="AlphaFoldDB" id="A0AAI9T007"/>
<reference evidence="2" key="1">
    <citation type="journal article" date="2022" name="DNA Res.">
        <title>Genome analysis of five recently described species of the CUG-Ser clade uncovers Candida theae as a new hybrid lineage with pathogenic potential in the Candida parapsilosis species complex.</title>
        <authorList>
            <person name="Mixao V."/>
            <person name="Del Olmo V."/>
            <person name="Hegedusova E."/>
            <person name="Saus E."/>
            <person name="Pryszcz L."/>
            <person name="Cillingova A."/>
            <person name="Nosek J."/>
            <person name="Gabaldon T."/>
        </authorList>
    </citation>
    <scope>NUCLEOTIDE SEQUENCE</scope>
    <source>
        <strain evidence="2">CBS 10844</strain>
    </source>
</reference>
<gene>
    <name evidence="2" type="ORF">KGF56_000768</name>
</gene>
<dbReference type="Proteomes" id="UP001202479">
    <property type="component" value="Unassembled WGS sequence"/>
</dbReference>
<protein>
    <submittedName>
        <fullName evidence="2">Uncharacterized protein</fullName>
    </submittedName>
</protein>
<evidence type="ECO:0000313" key="3">
    <source>
        <dbReference type="Proteomes" id="UP001202479"/>
    </source>
</evidence>